<dbReference type="GO" id="GO:0008017">
    <property type="term" value="F:microtubule binding"/>
    <property type="evidence" value="ECO:0007669"/>
    <property type="project" value="InterPro"/>
</dbReference>
<evidence type="ECO:0000256" key="5">
    <source>
        <dbReference type="SAM" id="MobiDB-lite"/>
    </source>
</evidence>
<dbReference type="InterPro" id="IPR036961">
    <property type="entry name" value="Kinesin_motor_dom_sf"/>
</dbReference>
<dbReference type="PROSITE" id="PS50067">
    <property type="entry name" value="KINESIN_MOTOR_2"/>
    <property type="match status" value="1"/>
</dbReference>
<organism evidence="7 8">
    <name type="scientific">Chrysophaeum taylorii</name>
    <dbReference type="NCBI Taxonomy" id="2483200"/>
    <lineage>
        <taxon>Eukaryota</taxon>
        <taxon>Sar</taxon>
        <taxon>Stramenopiles</taxon>
        <taxon>Ochrophyta</taxon>
        <taxon>Pelagophyceae</taxon>
        <taxon>Pelagomonadales</taxon>
        <taxon>Pelagomonadaceae</taxon>
        <taxon>Chrysophaeum</taxon>
    </lineage>
</organism>
<feature type="coiled-coil region" evidence="4">
    <location>
        <begin position="674"/>
        <end position="757"/>
    </location>
</feature>
<dbReference type="PANTHER" id="PTHR47968:SF75">
    <property type="entry name" value="CENTROMERE-ASSOCIATED PROTEIN E"/>
    <property type="match status" value="1"/>
</dbReference>
<dbReference type="AlphaFoldDB" id="A0AAD7U897"/>
<feature type="region of interest" description="Disordered" evidence="5">
    <location>
        <begin position="538"/>
        <end position="604"/>
    </location>
</feature>
<dbReference type="SMART" id="SM00129">
    <property type="entry name" value="KISc"/>
    <property type="match status" value="1"/>
</dbReference>
<feature type="coiled-coil region" evidence="4">
    <location>
        <begin position="794"/>
        <end position="900"/>
    </location>
</feature>
<reference evidence="7" key="1">
    <citation type="submission" date="2023-01" db="EMBL/GenBank/DDBJ databases">
        <title>Metagenome sequencing of chrysophaentin producing Chrysophaeum taylorii.</title>
        <authorList>
            <person name="Davison J."/>
            <person name="Bewley C."/>
        </authorList>
    </citation>
    <scope>NUCLEOTIDE SEQUENCE</scope>
    <source>
        <strain evidence="7">NIES-1699</strain>
    </source>
</reference>
<dbReference type="GO" id="GO:0005524">
    <property type="term" value="F:ATP binding"/>
    <property type="evidence" value="ECO:0007669"/>
    <property type="project" value="UniProtKB-UniRule"/>
</dbReference>
<feature type="compositionally biased region" description="Basic and acidic residues" evidence="5">
    <location>
        <begin position="914"/>
        <end position="925"/>
    </location>
</feature>
<keyword evidence="3" id="KW-0547">Nucleotide-binding</keyword>
<keyword evidence="3" id="KW-0067">ATP-binding</keyword>
<evidence type="ECO:0000313" key="7">
    <source>
        <dbReference type="EMBL" id="KAJ8599152.1"/>
    </source>
</evidence>
<sequence>MTKAAAPAAPSSSSSEKEVGLVCAIRVRPLKEREGRCVWKASGDEIALASEEDKKSSAFRFDAVFDATTETASVYDRVGREIVDGVLRGVNGTVFAYGQTSSGKTFTMQGGAAYGTGQRGVMHLAAEQIFSSIEQRPDFDFLIRCSYIEVYNEVLRDLLGDATSTGNKKGVQLREDPHKGVYVDGATEEIVTDAAGIVTLVARGEQARSVGATAMNERSSRSHTVFRIVVESKATAGEEADGVLVGALSLVDLAGSESVRHTGATGQRAKEGGKINQSLLTLSRVIKQLGDRQDDDEPFVNFRDSKLTRLLQPTLGGDARLAMICCVAPSEMYVEETRSTLQFAQRAAKVRLAPRVHEVLDDASQLRRVKRQLAELQRKQAEYEARGRSGKTEELSRLLNANEQLSEAVATKEAELESQIEMMHRLKRMIVLGGDVAAREDDEARLGEKGFITTRGHRRHRRARETWAPGPRPQALLFSATAKLPIRPARLDDVADVFFAEDDEDDDDAQQHQAPQGGGGAGGAEEERDLMVFEEDEAVLPQQQQPTTTTTTTTTTTKLASSPGGATVLFPSPRGSGGGTTNQKNKPSPGAISAQFSEHRKRTAAQLAALRSQLEEAVARAERAERAADDAIVELRAECAAADEDSEKRQLADIVEPPNDGSLVDLCGGVRARRERWRAALDAANDERAAAQREAYVLKQEVVELREVSESFDAHVAEIDEELGASRREAEELRGELEETRQELAGKDAEIANARAHARAADASRDAALERLASTEKENADRHDAALRRRAAAVEAVERDADVLKQHLDEARAEAAALRSKLEVAAEREASLQRDRDLKVAECDRHKRDLAVKDARVERLEQVKMTTEIFKKIQQMQLEKARAEGENKELRDQLGLLEAEMLRREGLKPQPDSPAREPKETTDESPLRYAAAALSRGGSSAASVAARLQLDELAARNAELASNLEETTERLENAEQLARDLGAAALEELGASPDLLSDAAVDSLRALVRDRVDALTTQSADDSGALHALQAKVKFLEHENLELMIEVKDLKADLEKHKTGGGGASRTHHLAINGDPTSAMRRSPSKTPHKHTVDKENCLFSPSMASPADGDKPPECNQS</sequence>
<name>A0AAD7U897_9STRA</name>
<feature type="binding site" evidence="3">
    <location>
        <begin position="98"/>
        <end position="105"/>
    </location>
    <ligand>
        <name>ATP</name>
        <dbReference type="ChEBI" id="CHEBI:30616"/>
    </ligand>
</feature>
<gene>
    <name evidence="7" type="ORF">CTAYLR_008295</name>
</gene>
<dbReference type="GO" id="GO:0003777">
    <property type="term" value="F:microtubule motor activity"/>
    <property type="evidence" value="ECO:0007669"/>
    <property type="project" value="InterPro"/>
</dbReference>
<dbReference type="InterPro" id="IPR027640">
    <property type="entry name" value="Kinesin-like_fam"/>
</dbReference>
<evidence type="ECO:0000256" key="3">
    <source>
        <dbReference type="PROSITE-ProRule" id="PRU00283"/>
    </source>
</evidence>
<evidence type="ECO:0000259" key="6">
    <source>
        <dbReference type="PROSITE" id="PS50067"/>
    </source>
</evidence>
<feature type="compositionally biased region" description="Low complexity" evidence="5">
    <location>
        <begin position="541"/>
        <end position="557"/>
    </location>
</feature>
<dbReference type="GO" id="GO:0007018">
    <property type="term" value="P:microtubule-based movement"/>
    <property type="evidence" value="ECO:0007669"/>
    <property type="project" value="InterPro"/>
</dbReference>
<keyword evidence="1 4" id="KW-0175">Coiled coil</keyword>
<comment type="caution">
    <text evidence="7">The sequence shown here is derived from an EMBL/GenBank/DDBJ whole genome shotgun (WGS) entry which is preliminary data.</text>
</comment>
<dbReference type="InterPro" id="IPR027417">
    <property type="entry name" value="P-loop_NTPase"/>
</dbReference>
<keyword evidence="2 3" id="KW-0505">Motor protein</keyword>
<feature type="coiled-coil region" evidence="4">
    <location>
        <begin position="950"/>
        <end position="984"/>
    </location>
</feature>
<evidence type="ECO:0000256" key="1">
    <source>
        <dbReference type="ARBA" id="ARBA00023054"/>
    </source>
</evidence>
<evidence type="ECO:0000313" key="8">
    <source>
        <dbReference type="Proteomes" id="UP001230188"/>
    </source>
</evidence>
<dbReference type="SUPFAM" id="SSF52540">
    <property type="entry name" value="P-loop containing nucleoside triphosphate hydrolases"/>
    <property type="match status" value="1"/>
</dbReference>
<feature type="coiled-coil region" evidence="4">
    <location>
        <begin position="1026"/>
        <end position="1053"/>
    </location>
</feature>
<feature type="region of interest" description="Disordered" evidence="5">
    <location>
        <begin position="1056"/>
        <end position="1119"/>
    </location>
</feature>
<dbReference type="PANTHER" id="PTHR47968">
    <property type="entry name" value="CENTROMERE PROTEIN E"/>
    <property type="match status" value="1"/>
</dbReference>
<accession>A0AAD7U897</accession>
<feature type="coiled-coil region" evidence="4">
    <location>
        <begin position="359"/>
        <end position="422"/>
    </location>
</feature>
<feature type="region of interest" description="Disordered" evidence="5">
    <location>
        <begin position="503"/>
        <end position="524"/>
    </location>
</feature>
<dbReference type="Proteomes" id="UP001230188">
    <property type="component" value="Unassembled WGS sequence"/>
</dbReference>
<feature type="domain" description="Kinesin motor" evidence="6">
    <location>
        <begin position="20"/>
        <end position="350"/>
    </location>
</feature>
<protein>
    <recommendedName>
        <fullName evidence="6">Kinesin motor domain-containing protein</fullName>
    </recommendedName>
</protein>
<evidence type="ECO:0000256" key="4">
    <source>
        <dbReference type="SAM" id="Coils"/>
    </source>
</evidence>
<dbReference type="Pfam" id="PF00225">
    <property type="entry name" value="Kinesin"/>
    <property type="match status" value="1"/>
</dbReference>
<feature type="compositionally biased region" description="Basic and acidic residues" evidence="5">
    <location>
        <begin position="1109"/>
        <end position="1119"/>
    </location>
</feature>
<dbReference type="InterPro" id="IPR001752">
    <property type="entry name" value="Kinesin_motor_dom"/>
</dbReference>
<dbReference type="EMBL" id="JAQMWT010000586">
    <property type="protein sequence ID" value="KAJ8599152.1"/>
    <property type="molecule type" value="Genomic_DNA"/>
</dbReference>
<proteinExistence type="inferred from homology"/>
<dbReference type="PRINTS" id="PR00380">
    <property type="entry name" value="KINESINHEAVY"/>
</dbReference>
<keyword evidence="8" id="KW-1185">Reference proteome</keyword>
<feature type="region of interest" description="Disordered" evidence="5">
    <location>
        <begin position="905"/>
        <end position="925"/>
    </location>
</feature>
<comment type="similarity">
    <text evidence="3">Belongs to the TRAFAC class myosin-kinesin ATPase superfamily. Kinesin family.</text>
</comment>
<dbReference type="Gene3D" id="3.40.850.10">
    <property type="entry name" value="Kinesin motor domain"/>
    <property type="match status" value="1"/>
</dbReference>
<evidence type="ECO:0000256" key="2">
    <source>
        <dbReference type="ARBA" id="ARBA00023175"/>
    </source>
</evidence>